<gene>
    <name evidence="1" type="ORF">CMQ_303</name>
</gene>
<dbReference type="OrthoDB" id="4500473at2759"/>
<dbReference type="Proteomes" id="UP000007796">
    <property type="component" value="Unassembled WGS sequence"/>
</dbReference>
<organism evidence="2">
    <name type="scientific">Grosmannia clavigera (strain kw1407 / UAMH 11150)</name>
    <name type="common">Blue stain fungus</name>
    <name type="synonym">Graphiocladiella clavigera</name>
    <dbReference type="NCBI Taxonomy" id="655863"/>
    <lineage>
        <taxon>Eukaryota</taxon>
        <taxon>Fungi</taxon>
        <taxon>Dikarya</taxon>
        <taxon>Ascomycota</taxon>
        <taxon>Pezizomycotina</taxon>
        <taxon>Sordariomycetes</taxon>
        <taxon>Sordariomycetidae</taxon>
        <taxon>Ophiostomatales</taxon>
        <taxon>Ophiostomataceae</taxon>
        <taxon>Leptographium</taxon>
    </lineage>
</organism>
<dbReference type="GeneID" id="25976085"/>
<name>F0XRD4_GROCL</name>
<sequence>MPPPVRNPTYMLAPNWTFLPGGPIGLGNIIADPFYPHIVLTRPAIDPESSPSVQRALERDCQLQSGSKLGVSVGLWARFLDSVGLNLRTKHENQRSTTYKMSSLETLYYTDMPTLAEVQERIEDPVVHELMRLNNPFSKPVYMVTGLKIAKGFSLSDSGSSTNGGSVGSDIPIAGGPATVGAEAAVEVEKEHSYKSEAGSDIVFAYQLMTIAPKGWKKKTFRLAEHHSSAVFLGDDDDEEEPAIEVELDYPKVADLKEFGTDFSHMTVMDGVGECICIAYEGEE</sequence>
<dbReference type="AlphaFoldDB" id="F0XRD4"/>
<dbReference type="RefSeq" id="XP_014169400.1">
    <property type="nucleotide sequence ID" value="XM_014313925.1"/>
</dbReference>
<evidence type="ECO:0000313" key="1">
    <source>
        <dbReference type="EMBL" id="EFW99985.1"/>
    </source>
</evidence>
<keyword evidence="2" id="KW-1185">Reference proteome</keyword>
<dbReference type="eggNOG" id="ENOG502SJD1">
    <property type="taxonomic scope" value="Eukaryota"/>
</dbReference>
<reference evidence="1 2" key="1">
    <citation type="journal article" date="2011" name="Proc. Natl. Acad. Sci. U.S.A.">
        <title>Genome and transcriptome analyses of the mountain pine beetle-fungal symbiont Grosmannia clavigera, a lodgepole pine pathogen.</title>
        <authorList>
            <person name="DiGuistini S."/>
            <person name="Wang Y."/>
            <person name="Liao N.Y."/>
            <person name="Taylor G."/>
            <person name="Tanguay P."/>
            <person name="Feau N."/>
            <person name="Henrissat B."/>
            <person name="Chan S.K."/>
            <person name="Hesse-Orce U."/>
            <person name="Alamouti S.M."/>
            <person name="Tsui C.K.M."/>
            <person name="Docking R.T."/>
            <person name="Levasseur A."/>
            <person name="Haridas S."/>
            <person name="Robertson G."/>
            <person name="Birol I."/>
            <person name="Holt R.A."/>
            <person name="Marra M.A."/>
            <person name="Hamelin R.C."/>
            <person name="Hirst M."/>
            <person name="Jones S.J.M."/>
            <person name="Bohlmann J."/>
            <person name="Breuil C."/>
        </authorList>
    </citation>
    <scope>NUCLEOTIDE SEQUENCE [LARGE SCALE GENOMIC DNA]</scope>
    <source>
        <strain evidence="2">kw1407 / UAMH 11150</strain>
    </source>
</reference>
<protein>
    <submittedName>
        <fullName evidence="1">Uncharacterized protein</fullName>
    </submittedName>
</protein>
<accession>F0XRD4</accession>
<dbReference type="InParanoid" id="F0XRD4"/>
<proteinExistence type="predicted"/>
<evidence type="ECO:0000313" key="2">
    <source>
        <dbReference type="Proteomes" id="UP000007796"/>
    </source>
</evidence>
<dbReference type="HOGENOM" id="CLU_057547_3_0_1"/>
<dbReference type="EMBL" id="GL629807">
    <property type="protein sequence ID" value="EFW99985.1"/>
    <property type="molecule type" value="Genomic_DNA"/>
</dbReference>